<feature type="compositionally biased region" description="Pro residues" evidence="1">
    <location>
        <begin position="730"/>
        <end position="740"/>
    </location>
</feature>
<evidence type="ECO:0000313" key="3">
    <source>
        <dbReference type="EMBL" id="GAA5808305.1"/>
    </source>
</evidence>
<dbReference type="Proteomes" id="UP001473302">
    <property type="component" value="Unassembled WGS sequence"/>
</dbReference>
<feature type="domain" description="Treslin N-terminal" evidence="2">
    <location>
        <begin position="7"/>
        <end position="125"/>
    </location>
</feature>
<feature type="compositionally biased region" description="Polar residues" evidence="1">
    <location>
        <begin position="936"/>
        <end position="952"/>
    </location>
</feature>
<evidence type="ECO:0000259" key="2">
    <source>
        <dbReference type="Pfam" id="PF21854"/>
    </source>
</evidence>
<feature type="region of interest" description="Disordered" evidence="1">
    <location>
        <begin position="922"/>
        <end position="952"/>
    </location>
</feature>
<dbReference type="InterPro" id="IPR053919">
    <property type="entry name" value="Treslin_N"/>
</dbReference>
<name>A0ABP9YN78_9FUNG</name>
<feature type="compositionally biased region" description="Basic and acidic residues" evidence="1">
    <location>
        <begin position="926"/>
        <end position="935"/>
    </location>
</feature>
<evidence type="ECO:0000256" key="1">
    <source>
        <dbReference type="SAM" id="MobiDB-lite"/>
    </source>
</evidence>
<dbReference type="EMBL" id="BAABUK010000003">
    <property type="protein sequence ID" value="GAA5808305.1"/>
    <property type="molecule type" value="Genomic_DNA"/>
</dbReference>
<dbReference type="Pfam" id="PF21854">
    <property type="entry name" value="Treslin_N"/>
    <property type="match status" value="1"/>
</dbReference>
<feature type="region of interest" description="Disordered" evidence="1">
    <location>
        <begin position="849"/>
        <end position="879"/>
    </location>
</feature>
<sequence>MPSTPTKVVFLIDEESLMRPDGITLEQLKLTIVRILLFYYSCQPNILWGYRFFSTKTRYGSSSIRQFYALSNDTFSTIQQEYEKRNAERKSTVVLGAPFMRIKQVLKEAIGDFQWENMDCTTGNKSSKHYVYVLTDCPASLNDINTFFVSPNQEEVTNFMPCPAYFQQTKEDLATTLLESFTRRQISINLIDTTYNVPAINPEALLVDRMIYQGFQSCFDQFNGKYIQFHSLIRNYSIYGHSFVAEFTSLLPNPLVKRDKKPITPAWKGPFKTKLGKCIGDFVLFPSQRDEFYKANTLFFISEIRTHGTVHASQFSLSWLLEENGVEPNHDYRFTFEYGDSARLFHTLLDELFATQSILIAELIPMAGYEEMSRKVCIEPFSRSCASLRLLNIQNLPNTIQLGPVRLDRDYPIGTFTFGTNLTAELPVPLNQDPATAVQLNIEPPSFIKKMNIEKNTNLIKEKLNVNNSQVEECVEKIIQLPANVNMMGKALKKLYLELLYTQNDTVENNLIIIDQWIKHLLKNNYTKQEIISTLFDYTMTLEDLDVKYKNGFSQSYKRDSNALEQTYVAEWWDNVKNRSASHSNFEKMSCIILKLKEARIQVILYCFIARLMNDLPANTIKRDPFTLAENFFKKTVLPYALHDITDFLTEIDSDEGSSAVARRDPADLNDYVFMQLLEKCFTDLPSLTNKFKDNVGMDDMSSFTSSPSRVEDLGDDFLEDDSRIIAMPLSPPPPLPSSQPPIKKSYEPQRNLLRRVQSDRPLPKGTHSDNLNLSKPDHRKSTPSSLAALSKYSKPLLPIPMQRASSNSKLDGLHKRMVHVPSSTTKAAEIKRGEAAQEAIAKVNRSSVNGRPTMKRTGSFTKSAQSPKRAKRHASMLSSDTNSVVLRRENIPDPKTTPRTSLNRHLGTNLFAEYSETCLSPSFRTTDDESRHSQEYVQSEYPQGSTTPQGTATRFKKMMNITPNRDGEDEEEDEFSVPRDEFESIQLPYTPRTAARRAKDRMDRSQMSMGRNLTTKFQNIFDQEQQEKPYKRSNYMFDGDDENIDPFSDNDSSSSRALMDRIGSFNENRRMGGGGFSFVEDSDSESDNESNVTTM</sequence>
<comment type="caution">
    <text evidence="3">The sequence shown here is derived from an EMBL/GenBank/DDBJ whole genome shotgun (WGS) entry which is preliminary data.</text>
</comment>
<organism evidence="3 4">
    <name type="scientific">Mucor flavus</name>
    <dbReference type="NCBI Taxonomy" id="439312"/>
    <lineage>
        <taxon>Eukaryota</taxon>
        <taxon>Fungi</taxon>
        <taxon>Fungi incertae sedis</taxon>
        <taxon>Mucoromycota</taxon>
        <taxon>Mucoromycotina</taxon>
        <taxon>Mucoromycetes</taxon>
        <taxon>Mucorales</taxon>
        <taxon>Mucorineae</taxon>
        <taxon>Mucoraceae</taxon>
        <taxon>Mucor</taxon>
    </lineage>
</organism>
<feature type="region of interest" description="Disordered" evidence="1">
    <location>
        <begin position="1066"/>
        <end position="1096"/>
    </location>
</feature>
<feature type="region of interest" description="Disordered" evidence="1">
    <location>
        <begin position="726"/>
        <end position="787"/>
    </location>
</feature>
<proteinExistence type="predicted"/>
<reference evidence="3 4" key="1">
    <citation type="submission" date="2024-04" db="EMBL/GenBank/DDBJ databases">
        <title>genome sequences of Mucor flavus KT1a and Helicostylum pulchrum KT1b strains isolated from the surface of a dry-aged beef.</title>
        <authorList>
            <person name="Toyotome T."/>
            <person name="Hosono M."/>
            <person name="Torimaru M."/>
            <person name="Fukuda K."/>
            <person name="Mikami N."/>
        </authorList>
    </citation>
    <scope>NUCLEOTIDE SEQUENCE [LARGE SCALE GENOMIC DNA]</scope>
    <source>
        <strain evidence="3 4">KT1a</strain>
    </source>
</reference>
<accession>A0ABP9YN78</accession>
<protein>
    <recommendedName>
        <fullName evidence="2">Treslin N-terminal domain-containing protein</fullName>
    </recommendedName>
</protein>
<feature type="compositionally biased region" description="Polar residues" evidence="1">
    <location>
        <begin position="849"/>
        <end position="867"/>
    </location>
</feature>
<keyword evidence="4" id="KW-1185">Reference proteome</keyword>
<evidence type="ECO:0000313" key="4">
    <source>
        <dbReference type="Proteomes" id="UP001473302"/>
    </source>
</evidence>
<gene>
    <name evidence="3" type="ORF">MFLAVUS_001695</name>
</gene>